<dbReference type="GO" id="GO:0009231">
    <property type="term" value="P:riboflavin biosynthetic process"/>
    <property type="evidence" value="ECO:0007669"/>
    <property type="project" value="InterPro"/>
</dbReference>
<accession>A0A1G7MSY4</accession>
<name>A0A1G7MSY4_9SPHI</name>
<reference evidence="3" key="1">
    <citation type="submission" date="2016-10" db="EMBL/GenBank/DDBJ databases">
        <authorList>
            <person name="Varghese N."/>
            <person name="Submissions S."/>
        </authorList>
    </citation>
    <scope>NUCLEOTIDE SEQUENCE [LARGE SCALE GENOMIC DNA]</scope>
    <source>
        <strain evidence="3">Gh-67</strain>
    </source>
</reference>
<evidence type="ECO:0000313" key="2">
    <source>
        <dbReference type="EMBL" id="SDF64170.1"/>
    </source>
</evidence>
<dbReference type="InterPro" id="IPR050765">
    <property type="entry name" value="Riboflavin_Biosynth_HTPR"/>
</dbReference>
<feature type="domain" description="Bacterial bifunctional deaminase-reductase C-terminal" evidence="1">
    <location>
        <begin position="19"/>
        <end position="189"/>
    </location>
</feature>
<protein>
    <submittedName>
        <fullName evidence="2">Dihydrofolate reductase</fullName>
    </submittedName>
</protein>
<dbReference type="InterPro" id="IPR002734">
    <property type="entry name" value="RibDG_C"/>
</dbReference>
<dbReference type="PANTHER" id="PTHR38011:SF11">
    <property type="entry name" value="2,5-DIAMINO-6-RIBOSYLAMINO-4(3H)-PYRIMIDINONE 5'-PHOSPHATE REDUCTASE"/>
    <property type="match status" value="1"/>
</dbReference>
<dbReference type="SUPFAM" id="SSF53597">
    <property type="entry name" value="Dihydrofolate reductase-like"/>
    <property type="match status" value="1"/>
</dbReference>
<keyword evidence="3" id="KW-1185">Reference proteome</keyword>
<dbReference type="PANTHER" id="PTHR38011">
    <property type="entry name" value="DIHYDROFOLATE REDUCTASE FAMILY PROTEIN (AFU_ORTHOLOGUE AFUA_8G06820)"/>
    <property type="match status" value="1"/>
</dbReference>
<gene>
    <name evidence="2" type="ORF">SAMN05192573_10122</name>
</gene>
<dbReference type="Pfam" id="PF01872">
    <property type="entry name" value="RibD_C"/>
    <property type="match status" value="1"/>
</dbReference>
<dbReference type="InterPro" id="IPR024072">
    <property type="entry name" value="DHFR-like_dom_sf"/>
</dbReference>
<dbReference type="EMBL" id="FNCG01000001">
    <property type="protein sequence ID" value="SDF64170.1"/>
    <property type="molecule type" value="Genomic_DNA"/>
</dbReference>
<proteinExistence type="predicted"/>
<dbReference type="GO" id="GO:0008703">
    <property type="term" value="F:5-amino-6-(5-phosphoribosylamino)uracil reductase activity"/>
    <property type="evidence" value="ECO:0007669"/>
    <property type="project" value="InterPro"/>
</dbReference>
<dbReference type="STRING" id="551996.SAMN05192573_10122"/>
<evidence type="ECO:0000259" key="1">
    <source>
        <dbReference type="Pfam" id="PF01872"/>
    </source>
</evidence>
<dbReference type="Gene3D" id="3.40.430.10">
    <property type="entry name" value="Dihydrofolate Reductase, subunit A"/>
    <property type="match status" value="1"/>
</dbReference>
<dbReference type="AlphaFoldDB" id="A0A1G7MSY4"/>
<evidence type="ECO:0000313" key="3">
    <source>
        <dbReference type="Proteomes" id="UP000199705"/>
    </source>
</evidence>
<sequence length="201" mass="22276">MPVENLLILKKPIKTNQMRKVIYGINLSLDGCCDHAKFSGGKDILEHFTRLMDDVDLIVYGRKTFELMVPYWPDAAKDPLSTKEEKEFAQAFDGIEKLVFSRTLTGTNDKNSVISQANPGDEIRKLKQQAGGNISIGGVNLPLQLIELGLVDEFHYVIHPVIVGEGRSLLEAAGLKENVGLKLIESKILESGCIALHYVKN</sequence>
<organism evidence="2 3">
    <name type="scientific">Mucilaginibacter gossypii</name>
    <dbReference type="NCBI Taxonomy" id="551996"/>
    <lineage>
        <taxon>Bacteria</taxon>
        <taxon>Pseudomonadati</taxon>
        <taxon>Bacteroidota</taxon>
        <taxon>Sphingobacteriia</taxon>
        <taxon>Sphingobacteriales</taxon>
        <taxon>Sphingobacteriaceae</taxon>
        <taxon>Mucilaginibacter</taxon>
    </lineage>
</organism>
<dbReference type="Proteomes" id="UP000199705">
    <property type="component" value="Unassembled WGS sequence"/>
</dbReference>